<dbReference type="OrthoDB" id="5297354at2"/>
<comment type="function">
    <text evidence="1">Required for efficient ubiquinone (coenzyme Q) biosynthesis. UbiK is probably an accessory factor of Ubi enzymes and facilitates ubiquinone biosynthesis by acting as an assembly factor, a targeting factor, or both.</text>
</comment>
<comment type="pathway">
    <text evidence="1">Cofactor biosynthesis; ubiquinone biosynthesis.</text>
</comment>
<keyword evidence="1" id="KW-0963">Cytoplasm</keyword>
<keyword evidence="3" id="KW-1185">Reference proteome</keyword>
<evidence type="ECO:0000256" key="1">
    <source>
        <dbReference type="HAMAP-Rule" id="MF_02216"/>
    </source>
</evidence>
<proteinExistence type="inferred from homology"/>
<keyword evidence="2" id="KW-0413">Isomerase</keyword>
<dbReference type="GO" id="GO:0006744">
    <property type="term" value="P:ubiquinone biosynthetic process"/>
    <property type="evidence" value="ECO:0007669"/>
    <property type="project" value="UniProtKB-UniRule"/>
</dbReference>
<dbReference type="EMBL" id="PDOC01000004">
    <property type="protein sequence ID" value="PIL45505.1"/>
    <property type="molecule type" value="Genomic_DNA"/>
</dbReference>
<gene>
    <name evidence="1" type="primary">ubiK</name>
    <name evidence="2" type="ORF">CR105_10110</name>
</gene>
<dbReference type="PANTHER" id="PTHR38040:SF1">
    <property type="entry name" value="UBIQUINONE BIOSYNTHESIS ACCESSORY FACTOR UBIK"/>
    <property type="match status" value="1"/>
</dbReference>
<accession>A0A2G8THJ7</accession>
<dbReference type="PANTHER" id="PTHR38040">
    <property type="entry name" value="UBIQUINONE BIOSYNTHESIS ACCESSORY FACTOR UBIK"/>
    <property type="match status" value="1"/>
</dbReference>
<sequence length="94" mass="10503">MDMNTFFNDLQSKINQAIENSPAKDIEKNVKAMMTQGFSKLDLVTREEFDIQAQVLAKTRAKLEELETRMTLLEARVASQPIIMKSSAAGDAPV</sequence>
<reference evidence="2 3" key="1">
    <citation type="submission" date="2017-10" db="EMBL/GenBank/DDBJ databases">
        <title>Massilia psychrophilum sp. nov., a novel purple-pigmented bacterium isolated from Tianshan glacier, Xinjiang Municipality, China.</title>
        <authorList>
            <person name="Wang H."/>
        </authorList>
    </citation>
    <scope>NUCLEOTIDE SEQUENCE [LARGE SCALE GENOMIC DNA]</scope>
    <source>
        <strain evidence="2 3">JCM 30074</strain>
    </source>
</reference>
<dbReference type="InterPro" id="IPR007475">
    <property type="entry name" value="UbiK"/>
</dbReference>
<dbReference type="Pfam" id="PF04380">
    <property type="entry name" value="BMFP"/>
    <property type="match status" value="1"/>
</dbReference>
<keyword evidence="1" id="KW-0831">Ubiquinone biosynthesis</keyword>
<dbReference type="AlphaFoldDB" id="A0A2G8THJ7"/>
<dbReference type="RefSeq" id="WP_099788298.1">
    <property type="nucleotide sequence ID" value="NZ_JBHLYV010000031.1"/>
</dbReference>
<evidence type="ECO:0000313" key="2">
    <source>
        <dbReference type="EMBL" id="PIL45505.1"/>
    </source>
</evidence>
<comment type="caution">
    <text evidence="2">The sequence shown here is derived from an EMBL/GenBank/DDBJ whole genome shotgun (WGS) entry which is preliminary data.</text>
</comment>
<evidence type="ECO:0000313" key="3">
    <source>
        <dbReference type="Proteomes" id="UP000230390"/>
    </source>
</evidence>
<name>A0A2G8THJ7_9BURK</name>
<comment type="similarity">
    <text evidence="1">Belongs to the UbiK family.</text>
</comment>
<organism evidence="2 3">
    <name type="scientific">Massilia eurypsychrophila</name>
    <dbReference type="NCBI Taxonomy" id="1485217"/>
    <lineage>
        <taxon>Bacteria</taxon>
        <taxon>Pseudomonadati</taxon>
        <taxon>Pseudomonadota</taxon>
        <taxon>Betaproteobacteria</taxon>
        <taxon>Burkholderiales</taxon>
        <taxon>Oxalobacteraceae</taxon>
        <taxon>Telluria group</taxon>
        <taxon>Massilia</taxon>
    </lineage>
</organism>
<comment type="subcellular location">
    <subcellularLocation>
        <location evidence="1">Cytoplasm</location>
    </subcellularLocation>
</comment>
<protein>
    <recommendedName>
        <fullName evidence="1">Ubiquinone biosynthesis accessory factor UbiK</fullName>
    </recommendedName>
</protein>
<dbReference type="HAMAP" id="MF_02216">
    <property type="entry name" value="UbiK"/>
    <property type="match status" value="1"/>
</dbReference>
<dbReference type="UniPathway" id="UPA00232"/>
<dbReference type="GO" id="GO:0016853">
    <property type="term" value="F:isomerase activity"/>
    <property type="evidence" value="ECO:0007669"/>
    <property type="project" value="UniProtKB-KW"/>
</dbReference>
<dbReference type="Proteomes" id="UP000230390">
    <property type="component" value="Unassembled WGS sequence"/>
</dbReference>
<dbReference type="GO" id="GO:0005737">
    <property type="term" value="C:cytoplasm"/>
    <property type="evidence" value="ECO:0007669"/>
    <property type="project" value="UniProtKB-SubCell"/>
</dbReference>